<name>A0A558BJT7_9BACT</name>
<dbReference type="OrthoDB" id="887028at2"/>
<keyword evidence="2" id="KW-1185">Reference proteome</keyword>
<reference evidence="1 2" key="1">
    <citation type="submission" date="2019-07" db="EMBL/GenBank/DDBJ databases">
        <title>Hymenobacter sp. straun FUR1 Genome sequencing and assembly.</title>
        <authorList>
            <person name="Chhetri G."/>
        </authorList>
    </citation>
    <scope>NUCLEOTIDE SEQUENCE [LARGE SCALE GENOMIC DNA]</scope>
    <source>
        <strain evidence="1 2">Fur1</strain>
    </source>
</reference>
<accession>A0A558BJT7</accession>
<dbReference type="Proteomes" id="UP000317624">
    <property type="component" value="Unassembled WGS sequence"/>
</dbReference>
<sequence>MKNEWDFFADVQRRLATGQPLVQGYFANPVSFPFDELRGIVLDEDGTQYELGADYKQALGECIQQGHTPWGLCLRERIICFGQQVVAADFTTDYVVAYEAATKA</sequence>
<gene>
    <name evidence="1" type="ORF">FNT36_25030</name>
</gene>
<dbReference type="RefSeq" id="WP_144853454.1">
    <property type="nucleotide sequence ID" value="NZ_VMRJ01000009.1"/>
</dbReference>
<dbReference type="EMBL" id="VMRJ01000009">
    <property type="protein sequence ID" value="TVT36781.1"/>
    <property type="molecule type" value="Genomic_DNA"/>
</dbReference>
<protein>
    <submittedName>
        <fullName evidence="1">Uncharacterized protein</fullName>
    </submittedName>
</protein>
<comment type="caution">
    <text evidence="1">The sequence shown here is derived from an EMBL/GenBank/DDBJ whole genome shotgun (WGS) entry which is preliminary data.</text>
</comment>
<evidence type="ECO:0000313" key="2">
    <source>
        <dbReference type="Proteomes" id="UP000317624"/>
    </source>
</evidence>
<evidence type="ECO:0000313" key="1">
    <source>
        <dbReference type="EMBL" id="TVT36781.1"/>
    </source>
</evidence>
<dbReference type="AlphaFoldDB" id="A0A558BJT7"/>
<proteinExistence type="predicted"/>
<organism evidence="1 2">
    <name type="scientific">Hymenobacter setariae</name>
    <dbReference type="NCBI Taxonomy" id="2594794"/>
    <lineage>
        <taxon>Bacteria</taxon>
        <taxon>Pseudomonadati</taxon>
        <taxon>Bacteroidota</taxon>
        <taxon>Cytophagia</taxon>
        <taxon>Cytophagales</taxon>
        <taxon>Hymenobacteraceae</taxon>
        <taxon>Hymenobacter</taxon>
    </lineage>
</organism>